<dbReference type="EMBL" id="KQ435710">
    <property type="protein sequence ID" value="KOX79764.1"/>
    <property type="molecule type" value="Genomic_DNA"/>
</dbReference>
<keyword evidence="2" id="KW-1185">Reference proteome</keyword>
<dbReference type="AlphaFoldDB" id="A0A0N0BK15"/>
<sequence>MTINNKQCNITRRKKAIRLLYFAAKEDAAQFFEMLVFLNYYLKYQTRKSIKNNNLISETFQTKAAFIMTRSGFAIRTAVIEVRLSSKCSGGTRGLEALTRSNLLNVPLLCQPENRSTASLCAESNSTRKRNTLMPVNLKGKTVVERCFQGLLFTLIINIIHSNVHDKYTTYLTSSRDKKFTKEMNTILHRLSHIEQVNNENLQFQELKKFLKIKPQRNSSLKNEDIEQKELKNSDLNYLNFSGLRAESLQSQSEQIFLLQVAANSRSEETNRKRKKQRTNASEGLLASRLLTGIS</sequence>
<reference evidence="1 2" key="1">
    <citation type="submission" date="2015-07" db="EMBL/GenBank/DDBJ databases">
        <title>The genome of Melipona quadrifasciata.</title>
        <authorList>
            <person name="Pan H."/>
            <person name="Kapheim K."/>
        </authorList>
    </citation>
    <scope>NUCLEOTIDE SEQUENCE [LARGE SCALE GENOMIC DNA]</scope>
    <source>
        <strain evidence="1">0111107301</strain>
        <tissue evidence="1">Whole body</tissue>
    </source>
</reference>
<evidence type="ECO:0000313" key="1">
    <source>
        <dbReference type="EMBL" id="KOX79764.1"/>
    </source>
</evidence>
<organism evidence="1 2">
    <name type="scientific">Melipona quadrifasciata</name>
    <dbReference type="NCBI Taxonomy" id="166423"/>
    <lineage>
        <taxon>Eukaryota</taxon>
        <taxon>Metazoa</taxon>
        <taxon>Ecdysozoa</taxon>
        <taxon>Arthropoda</taxon>
        <taxon>Hexapoda</taxon>
        <taxon>Insecta</taxon>
        <taxon>Pterygota</taxon>
        <taxon>Neoptera</taxon>
        <taxon>Endopterygota</taxon>
        <taxon>Hymenoptera</taxon>
        <taxon>Apocrita</taxon>
        <taxon>Aculeata</taxon>
        <taxon>Apoidea</taxon>
        <taxon>Anthophila</taxon>
        <taxon>Apidae</taxon>
        <taxon>Melipona</taxon>
    </lineage>
</organism>
<evidence type="ECO:0000313" key="2">
    <source>
        <dbReference type="Proteomes" id="UP000053105"/>
    </source>
</evidence>
<name>A0A0N0BK15_9HYME</name>
<protein>
    <submittedName>
        <fullName evidence="1">Uncharacterized protein</fullName>
    </submittedName>
</protein>
<gene>
    <name evidence="1" type="ORF">WN51_11374</name>
</gene>
<proteinExistence type="predicted"/>
<accession>A0A0N0BK15</accession>
<dbReference type="Proteomes" id="UP000053105">
    <property type="component" value="Unassembled WGS sequence"/>
</dbReference>